<evidence type="ECO:0000256" key="6">
    <source>
        <dbReference type="ARBA" id="ARBA00022741"/>
    </source>
</evidence>
<dbReference type="AlphaFoldDB" id="A0A385YTZ9"/>
<dbReference type="Pfam" id="PF13735">
    <property type="entry name" value="tRNA_NucTran2_2"/>
    <property type="match status" value="1"/>
</dbReference>
<dbReference type="InterPro" id="IPR032828">
    <property type="entry name" value="PolyA_RNA-bd"/>
</dbReference>
<sequence>MNRCMKEFCRMTLSKKLIENGKYCLEILHDHGFEAFFVGGCVRDQLIGRDIKDIDIATNALPHEVKALFAITVDIGIEHGTVLVLVNDIPIEITTYRQEEEYLLHRRPASVHFVQNLSFDLMRRDFTMNAIAMSKNGDLIDPYKGEEDIKDLLIRAVGNPFERFSEDALRMLRGIRFTSTLGFELEETTMSAIRSNRCLLQHISVERITKELSSFFMGSYVKHGWKFLKESKIAECFPIPLDVIPPIIEQLSFASSIEGWSYLYQEHNEAGNVPIKFKFSKQEAKEYRILSTLLSVRKERVFRELDVFNQQLSHILFAERFATTHDEISWTERKRDIEEMYHHLPIKQSSELAVNGSDLLLWSERKPGPWMKNALRMLEEKVVSGVIENTKQAIKDEFLHEGTD</sequence>
<dbReference type="GO" id="GO:0000166">
    <property type="term" value="F:nucleotide binding"/>
    <property type="evidence" value="ECO:0007669"/>
    <property type="project" value="UniProtKB-KW"/>
</dbReference>
<evidence type="ECO:0000256" key="1">
    <source>
        <dbReference type="ARBA" id="ARBA00001946"/>
    </source>
</evidence>
<reference evidence="14" key="1">
    <citation type="submission" date="2018-09" db="EMBL/GenBank/DDBJ databases">
        <authorList>
            <person name="Zhu H."/>
        </authorList>
    </citation>
    <scope>NUCLEOTIDE SEQUENCE [LARGE SCALE GENOMIC DNA]</scope>
    <source>
        <strain evidence="14">K2R23-3</strain>
    </source>
</reference>
<dbReference type="Gene3D" id="3.30.460.10">
    <property type="entry name" value="Beta Polymerase, domain 2"/>
    <property type="match status" value="1"/>
</dbReference>
<keyword evidence="6" id="KW-0547">Nucleotide-binding</keyword>
<evidence type="ECO:0000256" key="8">
    <source>
        <dbReference type="ARBA" id="ARBA00022884"/>
    </source>
</evidence>
<dbReference type="Proteomes" id="UP000265725">
    <property type="component" value="Chromosome"/>
</dbReference>
<keyword evidence="4 13" id="KW-0548">Nucleotidyltransferase</keyword>
<keyword evidence="14" id="KW-1185">Reference proteome</keyword>
<dbReference type="EC" id="2.7.7.72" evidence="13"/>
<dbReference type="InterPro" id="IPR043519">
    <property type="entry name" value="NT_sf"/>
</dbReference>
<dbReference type="GO" id="GO:0000049">
    <property type="term" value="F:tRNA binding"/>
    <property type="evidence" value="ECO:0007669"/>
    <property type="project" value="TreeGrafter"/>
</dbReference>
<dbReference type="InterPro" id="IPR050264">
    <property type="entry name" value="Bact_CCA-adding_enz_type3_sf"/>
</dbReference>
<comment type="cofactor">
    <cofactor evidence="1">
        <name>Mg(2+)</name>
        <dbReference type="ChEBI" id="CHEBI:18420"/>
    </cofactor>
</comment>
<evidence type="ECO:0000256" key="2">
    <source>
        <dbReference type="ARBA" id="ARBA00022679"/>
    </source>
</evidence>
<dbReference type="PANTHER" id="PTHR46173:SF1">
    <property type="entry name" value="CCA TRNA NUCLEOTIDYLTRANSFERASE 1, MITOCHONDRIAL"/>
    <property type="match status" value="1"/>
</dbReference>
<feature type="domain" description="tRNA nucleotidyltransferase/poly(A) polymerase RNA and SrmB- binding" evidence="11">
    <location>
        <begin position="182"/>
        <end position="236"/>
    </location>
</feature>
<dbReference type="Gene3D" id="1.10.246.80">
    <property type="match status" value="1"/>
</dbReference>
<keyword evidence="5" id="KW-0479">Metal-binding</keyword>
<proteinExistence type="inferred from homology"/>
<evidence type="ECO:0000259" key="11">
    <source>
        <dbReference type="Pfam" id="PF12627"/>
    </source>
</evidence>
<dbReference type="SUPFAM" id="SSF81891">
    <property type="entry name" value="Poly A polymerase C-terminal region-like"/>
    <property type="match status" value="1"/>
</dbReference>
<evidence type="ECO:0000256" key="4">
    <source>
        <dbReference type="ARBA" id="ARBA00022695"/>
    </source>
</evidence>
<feature type="domain" description="Poly A polymerase head" evidence="10">
    <location>
        <begin position="35"/>
        <end position="155"/>
    </location>
</feature>
<dbReference type="NCBIfam" id="NF009814">
    <property type="entry name" value="PRK13299.1"/>
    <property type="match status" value="1"/>
</dbReference>
<dbReference type="SUPFAM" id="SSF81301">
    <property type="entry name" value="Nucleotidyltransferase"/>
    <property type="match status" value="1"/>
</dbReference>
<dbReference type="InterPro" id="IPR032810">
    <property type="entry name" value="CCA-adding_enz_C"/>
</dbReference>
<dbReference type="OrthoDB" id="9805698at2"/>
<protein>
    <submittedName>
        <fullName evidence="13">CCA tRNA nucleotidyltransferase</fullName>
        <ecNumber evidence="13">2.7.7.72</ecNumber>
    </submittedName>
</protein>
<dbReference type="Gene3D" id="1.10.3090.10">
    <property type="entry name" value="cca-adding enzyme, domain 2"/>
    <property type="match status" value="1"/>
</dbReference>
<evidence type="ECO:0000256" key="5">
    <source>
        <dbReference type="ARBA" id="ARBA00022723"/>
    </source>
</evidence>
<dbReference type="PANTHER" id="PTHR46173">
    <property type="entry name" value="CCA TRNA NUCLEOTIDYLTRANSFERASE 1, MITOCHONDRIAL"/>
    <property type="match status" value="1"/>
</dbReference>
<accession>A0A385YTZ9</accession>
<name>A0A385YTZ9_9BACL</name>
<evidence type="ECO:0000259" key="10">
    <source>
        <dbReference type="Pfam" id="PF01743"/>
    </source>
</evidence>
<keyword evidence="8 9" id="KW-0694">RNA-binding</keyword>
<organism evidence="13 14">
    <name type="scientific">Paenisporosarcina cavernae</name>
    <dbReference type="NCBI Taxonomy" id="2320858"/>
    <lineage>
        <taxon>Bacteria</taxon>
        <taxon>Bacillati</taxon>
        <taxon>Bacillota</taxon>
        <taxon>Bacilli</taxon>
        <taxon>Bacillales</taxon>
        <taxon>Caryophanaceae</taxon>
        <taxon>Paenisporosarcina</taxon>
    </lineage>
</organism>
<evidence type="ECO:0000256" key="7">
    <source>
        <dbReference type="ARBA" id="ARBA00022842"/>
    </source>
</evidence>
<evidence type="ECO:0000259" key="12">
    <source>
        <dbReference type="Pfam" id="PF13735"/>
    </source>
</evidence>
<dbReference type="KEGG" id="paek:D3873_05735"/>
<comment type="similarity">
    <text evidence="9">Belongs to the tRNA nucleotidyltransferase/poly(A) polymerase family.</text>
</comment>
<keyword evidence="2 9" id="KW-0808">Transferase</keyword>
<dbReference type="InterPro" id="IPR002646">
    <property type="entry name" value="PolA_pol_head_dom"/>
</dbReference>
<keyword evidence="7" id="KW-0460">Magnesium</keyword>
<keyword evidence="3" id="KW-0819">tRNA processing</keyword>
<dbReference type="GO" id="GO:0046872">
    <property type="term" value="F:metal ion binding"/>
    <property type="evidence" value="ECO:0007669"/>
    <property type="project" value="UniProtKB-KW"/>
</dbReference>
<dbReference type="EMBL" id="CP032418">
    <property type="protein sequence ID" value="AYC29407.1"/>
    <property type="molecule type" value="Genomic_DNA"/>
</dbReference>
<feature type="domain" description="CCA-adding enzyme C-terminal" evidence="12">
    <location>
        <begin position="253"/>
        <end position="395"/>
    </location>
</feature>
<dbReference type="Pfam" id="PF01743">
    <property type="entry name" value="PolyA_pol"/>
    <property type="match status" value="1"/>
</dbReference>
<dbReference type="GO" id="GO:0008033">
    <property type="term" value="P:tRNA processing"/>
    <property type="evidence" value="ECO:0007669"/>
    <property type="project" value="UniProtKB-KW"/>
</dbReference>
<evidence type="ECO:0000313" key="13">
    <source>
        <dbReference type="EMBL" id="AYC29407.1"/>
    </source>
</evidence>
<dbReference type="GO" id="GO:0004810">
    <property type="term" value="F:CCA tRNA nucleotidyltransferase activity"/>
    <property type="evidence" value="ECO:0007669"/>
    <property type="project" value="UniProtKB-EC"/>
</dbReference>
<evidence type="ECO:0000256" key="9">
    <source>
        <dbReference type="RuleBase" id="RU003953"/>
    </source>
</evidence>
<dbReference type="Pfam" id="PF12627">
    <property type="entry name" value="PolyA_pol_RNAbd"/>
    <property type="match status" value="1"/>
</dbReference>
<gene>
    <name evidence="13" type="ORF">D3873_05735</name>
</gene>
<evidence type="ECO:0000313" key="14">
    <source>
        <dbReference type="Proteomes" id="UP000265725"/>
    </source>
</evidence>
<evidence type="ECO:0000256" key="3">
    <source>
        <dbReference type="ARBA" id="ARBA00022694"/>
    </source>
</evidence>
<dbReference type="CDD" id="cd05398">
    <property type="entry name" value="NT_ClassII-CCAase"/>
    <property type="match status" value="1"/>
</dbReference>